<protein>
    <submittedName>
        <fullName evidence="3">Urease accessory protein</fullName>
    </submittedName>
</protein>
<gene>
    <name evidence="3" type="ORF">IQ16_05818</name>
</gene>
<feature type="transmembrane region" description="Helical" evidence="1">
    <location>
        <begin position="116"/>
        <end position="133"/>
    </location>
</feature>
<proteinExistence type="predicted"/>
<dbReference type="AlphaFoldDB" id="A0A562R6R5"/>
<keyword evidence="1" id="KW-1133">Transmembrane helix</keyword>
<feature type="transmembrane region" description="Helical" evidence="1">
    <location>
        <begin position="34"/>
        <end position="59"/>
    </location>
</feature>
<dbReference type="EMBL" id="VLLA01000017">
    <property type="protein sequence ID" value="TWI64759.1"/>
    <property type="molecule type" value="Genomic_DNA"/>
</dbReference>
<keyword evidence="2" id="KW-0732">Signal</keyword>
<keyword evidence="1" id="KW-0812">Transmembrane</keyword>
<accession>A0A562R6R5</accession>
<feature type="signal peptide" evidence="2">
    <location>
        <begin position="1"/>
        <end position="24"/>
    </location>
</feature>
<reference evidence="3 4" key="1">
    <citation type="journal article" date="2015" name="Stand. Genomic Sci.">
        <title>Genomic Encyclopedia of Bacterial and Archaeal Type Strains, Phase III: the genomes of soil and plant-associated and newly described type strains.</title>
        <authorList>
            <person name="Whitman W.B."/>
            <person name="Woyke T."/>
            <person name="Klenk H.P."/>
            <person name="Zhou Y."/>
            <person name="Lilburn T.G."/>
            <person name="Beck B.J."/>
            <person name="De Vos P."/>
            <person name="Vandamme P."/>
            <person name="Eisen J.A."/>
            <person name="Garrity G."/>
            <person name="Hugenholtz P."/>
            <person name="Kyrpides N.C."/>
        </authorList>
    </citation>
    <scope>NUCLEOTIDE SEQUENCE [LARGE SCALE GENOMIC DNA]</scope>
    <source>
        <strain evidence="3 4">CGMCC 1.10948</strain>
    </source>
</reference>
<dbReference type="RefSeq" id="WP_018643088.1">
    <property type="nucleotide sequence ID" value="NZ_VLLA01000017.1"/>
</dbReference>
<feature type="transmembrane region" description="Helical" evidence="1">
    <location>
        <begin position="145"/>
        <end position="168"/>
    </location>
</feature>
<dbReference type="InterPro" id="IPR007038">
    <property type="entry name" value="HupE_UreJ"/>
</dbReference>
<dbReference type="Proteomes" id="UP000316291">
    <property type="component" value="Unassembled WGS sequence"/>
</dbReference>
<evidence type="ECO:0000256" key="1">
    <source>
        <dbReference type="SAM" id="Phobius"/>
    </source>
</evidence>
<evidence type="ECO:0000313" key="4">
    <source>
        <dbReference type="Proteomes" id="UP000316291"/>
    </source>
</evidence>
<sequence length="201" mass="20284">MSLRLPLPLTTAIVSFALTQPALAHEQAGVAGGLLSGLLHPVTGIDHLIAMVAVGIWGAQLGAPAIWILPITFPLVMAIGGVLGVLHVPLPMPEVMIAVSAVILGIAVAARLRLPFAAAAVVVAVFAIFHGHAHGAELPRAANALAYGIGFVTATGLLHLCGIALGTLTRWPVGERVIQGLGAGIAAIGCYFLAQGVGAFA</sequence>
<keyword evidence="4" id="KW-1185">Reference proteome</keyword>
<organism evidence="3 4">
    <name type="scientific">Bradyrhizobium huanghuaihaiense</name>
    <dbReference type="NCBI Taxonomy" id="990078"/>
    <lineage>
        <taxon>Bacteria</taxon>
        <taxon>Pseudomonadati</taxon>
        <taxon>Pseudomonadota</taxon>
        <taxon>Alphaproteobacteria</taxon>
        <taxon>Hyphomicrobiales</taxon>
        <taxon>Nitrobacteraceae</taxon>
        <taxon>Bradyrhizobium</taxon>
    </lineage>
</organism>
<evidence type="ECO:0000313" key="3">
    <source>
        <dbReference type="EMBL" id="TWI64759.1"/>
    </source>
</evidence>
<name>A0A562R6R5_9BRAD</name>
<dbReference type="Pfam" id="PF04955">
    <property type="entry name" value="HupE_UreJ"/>
    <property type="match status" value="1"/>
</dbReference>
<feature type="transmembrane region" description="Helical" evidence="1">
    <location>
        <begin position="66"/>
        <end position="86"/>
    </location>
</feature>
<feature type="chain" id="PRO_5022221879" evidence="2">
    <location>
        <begin position="25"/>
        <end position="201"/>
    </location>
</feature>
<dbReference type="PIRSF" id="PIRSF016919">
    <property type="entry name" value="HupE_UreJ"/>
    <property type="match status" value="1"/>
</dbReference>
<comment type="caution">
    <text evidence="3">The sequence shown here is derived from an EMBL/GenBank/DDBJ whole genome shotgun (WGS) entry which is preliminary data.</text>
</comment>
<evidence type="ECO:0000256" key="2">
    <source>
        <dbReference type="SAM" id="SignalP"/>
    </source>
</evidence>
<dbReference type="OrthoDB" id="9808192at2"/>
<feature type="transmembrane region" description="Helical" evidence="1">
    <location>
        <begin position="92"/>
        <end position="109"/>
    </location>
</feature>
<feature type="transmembrane region" description="Helical" evidence="1">
    <location>
        <begin position="180"/>
        <end position="200"/>
    </location>
</feature>
<keyword evidence="1" id="KW-0472">Membrane</keyword>